<feature type="compositionally biased region" description="Low complexity" evidence="1">
    <location>
        <begin position="218"/>
        <end position="234"/>
    </location>
</feature>
<name>A0A1X2H0L6_SYNRA</name>
<accession>A0A1X2H0L6</accession>
<evidence type="ECO:0000313" key="3">
    <source>
        <dbReference type="Proteomes" id="UP000242180"/>
    </source>
</evidence>
<feature type="region of interest" description="Disordered" evidence="1">
    <location>
        <begin position="1"/>
        <end position="33"/>
    </location>
</feature>
<comment type="caution">
    <text evidence="2">The sequence shown here is derived from an EMBL/GenBank/DDBJ whole genome shotgun (WGS) entry which is preliminary data.</text>
</comment>
<dbReference type="InParanoid" id="A0A1X2H0L6"/>
<feature type="compositionally biased region" description="Basic residues" evidence="1">
    <location>
        <begin position="1"/>
        <end position="13"/>
    </location>
</feature>
<organism evidence="2 3">
    <name type="scientific">Syncephalastrum racemosum</name>
    <name type="common">Filamentous fungus</name>
    <dbReference type="NCBI Taxonomy" id="13706"/>
    <lineage>
        <taxon>Eukaryota</taxon>
        <taxon>Fungi</taxon>
        <taxon>Fungi incertae sedis</taxon>
        <taxon>Mucoromycota</taxon>
        <taxon>Mucoromycotina</taxon>
        <taxon>Mucoromycetes</taxon>
        <taxon>Mucorales</taxon>
        <taxon>Syncephalastraceae</taxon>
        <taxon>Syncephalastrum</taxon>
    </lineage>
</organism>
<proteinExistence type="predicted"/>
<feature type="compositionally biased region" description="Polar residues" evidence="1">
    <location>
        <begin position="122"/>
        <end position="132"/>
    </location>
</feature>
<evidence type="ECO:0000313" key="2">
    <source>
        <dbReference type="EMBL" id="ORY90966.1"/>
    </source>
</evidence>
<feature type="region of interest" description="Disordered" evidence="1">
    <location>
        <begin position="112"/>
        <end position="145"/>
    </location>
</feature>
<feature type="compositionally biased region" description="Basic and acidic residues" evidence="1">
    <location>
        <begin position="245"/>
        <end position="257"/>
    </location>
</feature>
<gene>
    <name evidence="2" type="ORF">BCR43DRAFT_518358</name>
</gene>
<keyword evidence="3" id="KW-1185">Reference proteome</keyword>
<protein>
    <submittedName>
        <fullName evidence="2">Uncharacterized protein</fullName>
    </submittedName>
</protein>
<evidence type="ECO:0000256" key="1">
    <source>
        <dbReference type="SAM" id="MobiDB-lite"/>
    </source>
</evidence>
<sequence>MPNRKNRKAKGKKLPTQTKQIASKEAQPEQIQEEKQQAIDVQLKEESISPVVEAAISAVVSFSCIDMTHIIPSTAPAPDTSIAPEEARSKANLSEDANQTTLAAAAVSHTPLHSNKEAGSAPSANTSDTHLQPVQRDTYGSPSMPAGAVKAAVEAVLAGSVLQQASPLRRYSATPSAVAAEDAKKHQHDRPELFTTSSSSSFIHLSHPLPPPPPPPQSQRAGPSPPATVSTPSSQRADKALPPVPKEKDREVKRPDPAHNAPLPASQINPHSRQLPPPPLAASRLDEQQQAARDNQKCIIL</sequence>
<reference evidence="2 3" key="1">
    <citation type="submission" date="2016-07" db="EMBL/GenBank/DDBJ databases">
        <title>Pervasive Adenine N6-methylation of Active Genes in Fungi.</title>
        <authorList>
            <consortium name="DOE Joint Genome Institute"/>
            <person name="Mondo S.J."/>
            <person name="Dannebaum R.O."/>
            <person name="Kuo R.C."/>
            <person name="Labutti K."/>
            <person name="Haridas S."/>
            <person name="Kuo A."/>
            <person name="Salamov A."/>
            <person name="Ahrendt S.R."/>
            <person name="Lipzen A."/>
            <person name="Sullivan W."/>
            <person name="Andreopoulos W.B."/>
            <person name="Clum A."/>
            <person name="Lindquist E."/>
            <person name="Daum C."/>
            <person name="Ramamoorthy G.K."/>
            <person name="Gryganskyi A."/>
            <person name="Culley D."/>
            <person name="Magnuson J.K."/>
            <person name="James T.Y."/>
            <person name="O'Malley M.A."/>
            <person name="Stajich J.E."/>
            <person name="Spatafora J.W."/>
            <person name="Visel A."/>
            <person name="Grigoriev I.V."/>
        </authorList>
    </citation>
    <scope>NUCLEOTIDE SEQUENCE [LARGE SCALE GENOMIC DNA]</scope>
    <source>
        <strain evidence="2 3">NRRL 2496</strain>
    </source>
</reference>
<dbReference type="EMBL" id="MCGN01000011">
    <property type="protein sequence ID" value="ORY90966.1"/>
    <property type="molecule type" value="Genomic_DNA"/>
</dbReference>
<feature type="region of interest" description="Disordered" evidence="1">
    <location>
        <begin position="197"/>
        <end position="301"/>
    </location>
</feature>
<feature type="compositionally biased region" description="Pro residues" evidence="1">
    <location>
        <begin position="208"/>
        <end position="217"/>
    </location>
</feature>
<dbReference type="Proteomes" id="UP000242180">
    <property type="component" value="Unassembled WGS sequence"/>
</dbReference>
<feature type="region of interest" description="Disordered" evidence="1">
    <location>
        <begin position="73"/>
        <end position="95"/>
    </location>
</feature>
<feature type="compositionally biased region" description="Low complexity" evidence="1">
    <location>
        <begin position="197"/>
        <end position="207"/>
    </location>
</feature>
<dbReference type="AlphaFoldDB" id="A0A1X2H0L6"/>